<dbReference type="GO" id="GO:0046914">
    <property type="term" value="F:transition metal ion binding"/>
    <property type="evidence" value="ECO:0007669"/>
    <property type="project" value="InterPro"/>
</dbReference>
<reference evidence="4 5" key="1">
    <citation type="submission" date="2021-03" db="EMBL/GenBank/DDBJ databases">
        <title>Comparative Genomics and Metabolomics in the genus Turicibacter.</title>
        <authorList>
            <person name="Maki J."/>
            <person name="Looft T."/>
        </authorList>
    </citation>
    <scope>NUCLEOTIDE SEQUENCE</scope>
    <source>
        <strain evidence="4">ISU324</strain>
        <strain evidence="3 5">MMM721</strain>
    </source>
</reference>
<evidence type="ECO:0000313" key="3">
    <source>
        <dbReference type="EMBL" id="UUF06664.1"/>
    </source>
</evidence>
<dbReference type="RefSeq" id="WP_055304357.1">
    <property type="nucleotide sequence ID" value="NZ_CP071249.1"/>
</dbReference>
<dbReference type="InterPro" id="IPR007167">
    <property type="entry name" value="Fe-transptr_FeoA-like"/>
</dbReference>
<dbReference type="EMBL" id="CP071249">
    <property type="protein sequence ID" value="UUF06664.1"/>
    <property type="molecule type" value="Genomic_DNA"/>
</dbReference>
<dbReference type="Proteomes" id="UP001058016">
    <property type="component" value="Chromosome"/>
</dbReference>
<dbReference type="EMBL" id="CP071250">
    <property type="protein sequence ID" value="UUF07917.1"/>
    <property type="molecule type" value="Genomic_DNA"/>
</dbReference>
<evidence type="ECO:0000256" key="1">
    <source>
        <dbReference type="ARBA" id="ARBA00023004"/>
    </source>
</evidence>
<sequence length="75" mass="8509">MTLSTLKKGESALILDFKDLSDSFSRRLYDVGISIGSEVTMLNILNFGQLFYISIDDVDFCIRKQDAKKITVEKL</sequence>
<accession>A0A9Q9FEU4</accession>
<dbReference type="InterPro" id="IPR038157">
    <property type="entry name" value="FeoA_core_dom"/>
</dbReference>
<dbReference type="AlphaFoldDB" id="A0A9Q9FEU4"/>
<evidence type="ECO:0000259" key="2">
    <source>
        <dbReference type="SMART" id="SM00899"/>
    </source>
</evidence>
<keyword evidence="5" id="KW-1185">Reference proteome</keyword>
<dbReference type="Pfam" id="PF04023">
    <property type="entry name" value="FeoA"/>
    <property type="match status" value="1"/>
</dbReference>
<evidence type="ECO:0000313" key="4">
    <source>
        <dbReference type="EMBL" id="UUF07917.1"/>
    </source>
</evidence>
<evidence type="ECO:0000313" key="5">
    <source>
        <dbReference type="Proteomes" id="UP001058016"/>
    </source>
</evidence>
<protein>
    <submittedName>
        <fullName evidence="4">Ferrous iron transport protein A</fullName>
    </submittedName>
</protein>
<organism evidence="4 6">
    <name type="scientific">Turicibacter bilis</name>
    <dbReference type="NCBI Taxonomy" id="2735723"/>
    <lineage>
        <taxon>Bacteria</taxon>
        <taxon>Bacillati</taxon>
        <taxon>Bacillota</taxon>
        <taxon>Erysipelotrichia</taxon>
        <taxon>Erysipelotrichales</taxon>
        <taxon>Turicibacteraceae</taxon>
        <taxon>Turicibacter</taxon>
    </lineage>
</organism>
<feature type="domain" description="Ferrous iron transporter FeoA-like" evidence="2">
    <location>
        <begin position="1"/>
        <end position="74"/>
    </location>
</feature>
<evidence type="ECO:0000313" key="6">
    <source>
        <dbReference type="Proteomes" id="UP001058072"/>
    </source>
</evidence>
<dbReference type="Gene3D" id="2.30.30.90">
    <property type="match status" value="1"/>
</dbReference>
<dbReference type="Proteomes" id="UP001058072">
    <property type="component" value="Chromosome"/>
</dbReference>
<keyword evidence="1" id="KW-0408">Iron</keyword>
<name>A0A9Q9FEU4_9FIRM</name>
<dbReference type="InterPro" id="IPR008988">
    <property type="entry name" value="Transcriptional_repressor_C"/>
</dbReference>
<dbReference type="SUPFAM" id="SSF50037">
    <property type="entry name" value="C-terminal domain of transcriptional repressors"/>
    <property type="match status" value="1"/>
</dbReference>
<dbReference type="SMART" id="SM00899">
    <property type="entry name" value="FeoA"/>
    <property type="match status" value="1"/>
</dbReference>
<proteinExistence type="predicted"/>
<gene>
    <name evidence="3" type="ORF">J0J69_03530</name>
    <name evidence="4" type="ORF">J0J70_09875</name>
</gene>